<feature type="chain" id="PRO_5004081782" description="Carboxypeptidase-like regulatory domain-containing protein" evidence="1">
    <location>
        <begin position="23"/>
        <end position="262"/>
    </location>
</feature>
<dbReference type="eggNOG" id="COG1629">
    <property type="taxonomic scope" value="Bacteria"/>
</dbReference>
<dbReference type="AlphaFoldDB" id="M7N8M6"/>
<evidence type="ECO:0000256" key="1">
    <source>
        <dbReference type="SAM" id="SignalP"/>
    </source>
</evidence>
<keyword evidence="1" id="KW-0732">Signal</keyword>
<dbReference type="SUPFAM" id="SSF49464">
    <property type="entry name" value="Carboxypeptidase regulatory domain-like"/>
    <property type="match status" value="1"/>
</dbReference>
<protein>
    <recommendedName>
        <fullName evidence="4">Carboxypeptidase-like regulatory domain-containing protein</fullName>
    </recommendedName>
</protein>
<evidence type="ECO:0000313" key="2">
    <source>
        <dbReference type="EMBL" id="EMQ94798.1"/>
    </source>
</evidence>
<sequence length="262" mass="29721">MALMKKLFFLFTLFLGTSLMFGQEDTTVKGVVINATEGVPLESVNIVNINQVKGTTTNARGEFEIKAKATDTLHFSYLGFKSIRVRVTNDWIKFGSSTIELTELAFALEEVVVNEFKLTGFLEVDIQQVPMNTNYRYSISGLQTGYEAGGSSSNAVTRVLGAVFNPADFLHSMFGKQPNEMRKLKKMKQDDEIRTLLANRFDREMLVALLQVDRVDLDEIIRQCNYSKNFIETANDLQILDAISECYEEYKVLSRNRKYGKL</sequence>
<gene>
    <name evidence="2" type="ORF">D778_00438</name>
</gene>
<evidence type="ECO:0000313" key="3">
    <source>
        <dbReference type="Proteomes" id="UP000012024"/>
    </source>
</evidence>
<comment type="caution">
    <text evidence="2">The sequence shown here is derived from an EMBL/GenBank/DDBJ whole genome shotgun (WGS) entry which is preliminary data.</text>
</comment>
<accession>M7N8M6</accession>
<feature type="signal peptide" evidence="1">
    <location>
        <begin position="1"/>
        <end position="22"/>
    </location>
</feature>
<keyword evidence="3" id="KW-1185">Reference proteome</keyword>
<dbReference type="Pfam" id="PF13715">
    <property type="entry name" value="CarbopepD_reg_2"/>
    <property type="match status" value="1"/>
</dbReference>
<dbReference type="PATRIC" id="fig|1137281.3.peg.1870"/>
<organism evidence="2 3">
    <name type="scientific">Xanthomarina gelatinilytica</name>
    <dbReference type="NCBI Taxonomy" id="1137281"/>
    <lineage>
        <taxon>Bacteria</taxon>
        <taxon>Pseudomonadati</taxon>
        <taxon>Bacteroidota</taxon>
        <taxon>Flavobacteriia</taxon>
        <taxon>Flavobacteriales</taxon>
        <taxon>Flavobacteriaceae</taxon>
        <taxon>Xanthomarina</taxon>
    </lineage>
</organism>
<evidence type="ECO:0008006" key="4">
    <source>
        <dbReference type="Google" id="ProtNLM"/>
    </source>
</evidence>
<reference evidence="2 3" key="1">
    <citation type="submission" date="2012-12" db="EMBL/GenBank/DDBJ databases">
        <title>Genome assembly of Formosa sp. AK20.</title>
        <authorList>
            <person name="Kumar R."/>
            <person name="Khatri I."/>
            <person name="Vaidya B."/>
            <person name="Subramanian S."/>
            <person name="Pinnaka A."/>
        </authorList>
    </citation>
    <scope>NUCLEOTIDE SEQUENCE [LARGE SCALE GENOMIC DNA]</scope>
    <source>
        <strain evidence="2 3">AK20</strain>
    </source>
</reference>
<dbReference type="EMBL" id="ANLA01000014">
    <property type="protein sequence ID" value="EMQ94798.1"/>
    <property type="molecule type" value="Genomic_DNA"/>
</dbReference>
<name>M7N8M6_9FLAO</name>
<dbReference type="InterPro" id="IPR008969">
    <property type="entry name" value="CarboxyPept-like_regulatory"/>
</dbReference>
<dbReference type="Proteomes" id="UP000012024">
    <property type="component" value="Unassembled WGS sequence"/>
</dbReference>
<proteinExistence type="predicted"/>